<feature type="region of interest" description="Disordered" evidence="1">
    <location>
        <begin position="835"/>
        <end position="860"/>
    </location>
</feature>
<reference evidence="2" key="1">
    <citation type="submission" date="2023-07" db="EMBL/GenBank/DDBJ databases">
        <title>A chromosome-level genome assembly of Lolium multiflorum.</title>
        <authorList>
            <person name="Chen Y."/>
            <person name="Copetti D."/>
            <person name="Kolliker R."/>
            <person name="Studer B."/>
        </authorList>
    </citation>
    <scope>NUCLEOTIDE SEQUENCE</scope>
    <source>
        <strain evidence="2">02402/16</strain>
        <tissue evidence="2">Leaf</tissue>
    </source>
</reference>
<proteinExistence type="predicted"/>
<feature type="compositionally biased region" description="Basic and acidic residues" evidence="1">
    <location>
        <begin position="124"/>
        <end position="137"/>
    </location>
</feature>
<dbReference type="SUPFAM" id="SSF57756">
    <property type="entry name" value="Retrovirus zinc finger-like domains"/>
    <property type="match status" value="1"/>
</dbReference>
<evidence type="ECO:0000313" key="3">
    <source>
        <dbReference type="Proteomes" id="UP001231189"/>
    </source>
</evidence>
<accession>A0AAD8S482</accession>
<comment type="caution">
    <text evidence="2">The sequence shown here is derived from an EMBL/GenBank/DDBJ whole genome shotgun (WGS) entry which is preliminary data.</text>
</comment>
<dbReference type="PANTHER" id="PTHR33170">
    <property type="entry name" value="DUF4283 DOMAIN-CONTAINING PROTEIN-RELATED"/>
    <property type="match status" value="1"/>
</dbReference>
<dbReference type="InterPro" id="IPR036875">
    <property type="entry name" value="Znf_CCHC_sf"/>
</dbReference>
<feature type="region of interest" description="Disordered" evidence="1">
    <location>
        <begin position="1081"/>
        <end position="1145"/>
    </location>
</feature>
<dbReference type="EMBL" id="JAUUTY010000004">
    <property type="protein sequence ID" value="KAK1644768.1"/>
    <property type="molecule type" value="Genomic_DNA"/>
</dbReference>
<dbReference type="Proteomes" id="UP001231189">
    <property type="component" value="Unassembled WGS sequence"/>
</dbReference>
<feature type="compositionally biased region" description="Low complexity" evidence="1">
    <location>
        <begin position="1111"/>
        <end position="1126"/>
    </location>
</feature>
<feature type="compositionally biased region" description="Polar residues" evidence="1">
    <location>
        <begin position="479"/>
        <end position="502"/>
    </location>
</feature>
<keyword evidence="3" id="KW-1185">Reference proteome</keyword>
<protein>
    <recommendedName>
        <fullName evidence="4">DUF4283 domain-containing protein</fullName>
    </recommendedName>
</protein>
<evidence type="ECO:0008006" key="4">
    <source>
        <dbReference type="Google" id="ProtNLM"/>
    </source>
</evidence>
<dbReference type="PANTHER" id="PTHR33170:SF8">
    <property type="entry name" value="OS07G0485366 PROTEIN"/>
    <property type="match status" value="1"/>
</dbReference>
<evidence type="ECO:0000256" key="1">
    <source>
        <dbReference type="SAM" id="MobiDB-lite"/>
    </source>
</evidence>
<organism evidence="2 3">
    <name type="scientific">Lolium multiflorum</name>
    <name type="common">Italian ryegrass</name>
    <name type="synonym">Lolium perenne subsp. multiflorum</name>
    <dbReference type="NCBI Taxonomy" id="4521"/>
    <lineage>
        <taxon>Eukaryota</taxon>
        <taxon>Viridiplantae</taxon>
        <taxon>Streptophyta</taxon>
        <taxon>Embryophyta</taxon>
        <taxon>Tracheophyta</taxon>
        <taxon>Spermatophyta</taxon>
        <taxon>Magnoliopsida</taxon>
        <taxon>Liliopsida</taxon>
        <taxon>Poales</taxon>
        <taxon>Poaceae</taxon>
        <taxon>BOP clade</taxon>
        <taxon>Pooideae</taxon>
        <taxon>Poodae</taxon>
        <taxon>Poeae</taxon>
        <taxon>Poeae Chloroplast Group 2 (Poeae type)</taxon>
        <taxon>Loliodinae</taxon>
        <taxon>Loliinae</taxon>
        <taxon>Lolium</taxon>
    </lineage>
</organism>
<name>A0AAD8S482_LOLMU</name>
<feature type="region of interest" description="Disordered" evidence="1">
    <location>
        <begin position="343"/>
        <end position="394"/>
    </location>
</feature>
<feature type="region of interest" description="Disordered" evidence="1">
    <location>
        <begin position="925"/>
        <end position="947"/>
    </location>
</feature>
<feature type="compositionally biased region" description="Low complexity" evidence="1">
    <location>
        <begin position="21"/>
        <end position="34"/>
    </location>
</feature>
<feature type="compositionally biased region" description="Low complexity" evidence="1">
    <location>
        <begin position="344"/>
        <end position="372"/>
    </location>
</feature>
<gene>
    <name evidence="2" type="ORF">QYE76_062573</name>
</gene>
<feature type="region of interest" description="Disordered" evidence="1">
    <location>
        <begin position="1"/>
        <end position="55"/>
    </location>
</feature>
<feature type="region of interest" description="Disordered" evidence="1">
    <location>
        <begin position="974"/>
        <end position="995"/>
    </location>
</feature>
<evidence type="ECO:0000313" key="2">
    <source>
        <dbReference type="EMBL" id="KAK1644768.1"/>
    </source>
</evidence>
<sequence length="1425" mass="149641">MAGRRRRLTLAPGDLAGGCGSSRAASSSPSSGGSRFDVLIEDADDDSSDDGASHVPYEAAMAVVGLPKAPEWSTVVRRGRRTDEELAQDFWADIGYPTPASRFWERRSPESVGKATFGSLSCRSDGEKSSPESERKMVATAARNAGSPSVLGFALRRKPRAGVWRGPVPRHRVSPPVFADFFPSPETTASVTASEASSADVSNRMHGGGPVSHAGWTWAGLGQTMRFLWSDRSVNVCHDSPRLDRSAAFTVSPRSSPPLPSSAPRSSSPVSRPCSSSSPGSSSSSTSPSSPEAASSPVSSPSSSRSAGTVGVFSPAAASSPFHRGWRPLRLPSFAEVAARPPVAMAAQQPPRGPAPASSVPQGGARPAGPAFAPHPRPPPVPMPPGTQGHSRPLQPAYGFMYGAGQPGVVPPARPSYGVAGLQQPAPGFLPQAVPGFQHQPAQGFPLQQPYAPGVAPKRKNKKKKAGAVGGAAPASAPSQALPSQNQGQAVHFQGQMQQGSGHPSMYQYPFVPQGFPQQPSVPQQQLLAQQPGLALQAQAQDVAPVAPLQVTTTLDVTDGVKAATKGKKAVWCSKCSDRSHATKDCKVKHFCYFCDKIAHPTLRCPVLRAPHPSAYVTGAGLLETYFTAIPDSVVNDALAPSQSPVALVVVVGDVVPADVIAKQVARRCSDRPGWKWEAVPSDELRFLISVPSFEDLDRVDGIQVAVPGFSSTMSISAWQSSEVPHKFELHKVWLHVDGVPHTLRHFLGLWAVGSLLGKTVDVDLLSLRRRAVVRIQVAMIDAKVLEKISDSRKIIKSDVVVKLKAFEFRFRREPEDYVPEPDFIPLIWIKKDDADDDGDGNDAGDEDAMDTSEARVGPSTSVSAIGAVGAGGSQSAGGTRSVQAVMALTPFNPNPQTPKAMEVVDRLRRTSPTLEARGLRLPSMGESASFQGDAMSPRHDRPARGRVCTLGRTTPAAARRAASSSPLLESVGALSDSATGGVASSPRGDGLDAPAPLNPRPDVVDGAAAPLGGLAGQQCAAKPHRSGLVADTVPPGTLQPQTTAVEHVGRLRDFGAGQLAQGAAAVSSAVSACDAAGLRSPSVSAAPRSPAAPRASAVRTGTPGQGPGLAGPTTGPAGPAAGRPALEPDRGTPSPARGTLDATAALGGRPCSSCVPLASTVEVVAVLEDGPASPIPFSKTGTISNVGKLTPTRRSSRHGVAADGASATDEDSMTKAMRRKAAANLDDKDMASPINFNQFLEKEKLKSNGSNFTDWFRHVRIFLNGGNLQYVLDAPLGDPPAETETDEVKNVYATRKTRCMMEEGSSISEHMLVMTGHAKKLSDLGIVIPNRLGINRVLQSLPPSYKNFVMNYNMQNMNKEFPELFGMLKAAEIEIKKEHQVLMVNKTTSFKKQGKSKGKFKKGGKKAATPPVKPKSGPKPDAEC</sequence>
<feature type="compositionally biased region" description="Low complexity" evidence="1">
    <location>
        <begin position="262"/>
        <end position="307"/>
    </location>
</feature>
<dbReference type="Pfam" id="PF14223">
    <property type="entry name" value="Retrotran_gag_2"/>
    <property type="match status" value="1"/>
</dbReference>
<feature type="region of interest" description="Disordered" evidence="1">
    <location>
        <begin position="453"/>
        <end position="522"/>
    </location>
</feature>
<feature type="region of interest" description="Disordered" evidence="1">
    <location>
        <begin position="114"/>
        <end position="142"/>
    </location>
</feature>
<feature type="compositionally biased region" description="Low complexity" evidence="1">
    <location>
        <begin position="507"/>
        <end position="522"/>
    </location>
</feature>
<feature type="compositionally biased region" description="Pro residues" evidence="1">
    <location>
        <begin position="373"/>
        <end position="385"/>
    </location>
</feature>
<feature type="compositionally biased region" description="Basic residues" evidence="1">
    <location>
        <begin position="1393"/>
        <end position="1406"/>
    </location>
</feature>
<feature type="compositionally biased region" description="Acidic residues" evidence="1">
    <location>
        <begin position="835"/>
        <end position="851"/>
    </location>
</feature>
<dbReference type="GO" id="GO:0008270">
    <property type="term" value="F:zinc ion binding"/>
    <property type="evidence" value="ECO:0007669"/>
    <property type="project" value="InterPro"/>
</dbReference>
<feature type="compositionally biased region" description="Low complexity" evidence="1">
    <location>
        <begin position="1081"/>
        <end position="1103"/>
    </location>
</feature>
<feature type="compositionally biased region" description="Acidic residues" evidence="1">
    <location>
        <begin position="39"/>
        <end position="49"/>
    </location>
</feature>
<dbReference type="GO" id="GO:0003676">
    <property type="term" value="F:nucleic acid binding"/>
    <property type="evidence" value="ECO:0007669"/>
    <property type="project" value="InterPro"/>
</dbReference>
<feature type="region of interest" description="Disordered" evidence="1">
    <location>
        <begin position="1388"/>
        <end position="1425"/>
    </location>
</feature>
<feature type="compositionally biased region" description="Basic residues" evidence="1">
    <location>
        <begin position="457"/>
        <end position="466"/>
    </location>
</feature>
<feature type="region of interest" description="Disordered" evidence="1">
    <location>
        <begin position="248"/>
        <end position="310"/>
    </location>
</feature>
<feature type="region of interest" description="Disordered" evidence="1">
    <location>
        <begin position="1187"/>
        <end position="1214"/>
    </location>
</feature>